<evidence type="ECO:0000313" key="5">
    <source>
        <dbReference type="EMBL" id="KAH0462477.1"/>
    </source>
</evidence>
<dbReference type="EMBL" id="JAGFBR010000009">
    <property type="protein sequence ID" value="KAH0462477.1"/>
    <property type="molecule type" value="Genomic_DNA"/>
</dbReference>
<reference evidence="5 6" key="1">
    <citation type="journal article" date="2021" name="Hortic Res">
        <title>Chromosome-scale assembly of the Dendrobium chrysotoxum genome enhances the understanding of orchid evolution.</title>
        <authorList>
            <person name="Zhang Y."/>
            <person name="Zhang G.Q."/>
            <person name="Zhang D."/>
            <person name="Liu X.D."/>
            <person name="Xu X.Y."/>
            <person name="Sun W.H."/>
            <person name="Yu X."/>
            <person name="Zhu X."/>
            <person name="Wang Z.W."/>
            <person name="Zhao X."/>
            <person name="Zhong W.Y."/>
            <person name="Chen H."/>
            <person name="Yin W.L."/>
            <person name="Huang T."/>
            <person name="Niu S.C."/>
            <person name="Liu Z.J."/>
        </authorList>
    </citation>
    <scope>NUCLEOTIDE SEQUENCE [LARGE SCALE GENOMIC DNA]</scope>
    <source>
        <strain evidence="5">Lindl</strain>
    </source>
</reference>
<proteinExistence type="predicted"/>
<dbReference type="Pfam" id="PF00076">
    <property type="entry name" value="RRM_1"/>
    <property type="match status" value="2"/>
</dbReference>
<evidence type="ECO:0000256" key="3">
    <source>
        <dbReference type="SAM" id="MobiDB-lite"/>
    </source>
</evidence>
<dbReference type="InterPro" id="IPR012677">
    <property type="entry name" value="Nucleotide-bd_a/b_plait_sf"/>
</dbReference>
<protein>
    <recommendedName>
        <fullName evidence="4">RRM domain-containing protein</fullName>
    </recommendedName>
</protein>
<organism evidence="5 6">
    <name type="scientific">Dendrobium chrysotoxum</name>
    <name type="common">Orchid</name>
    <dbReference type="NCBI Taxonomy" id="161865"/>
    <lineage>
        <taxon>Eukaryota</taxon>
        <taxon>Viridiplantae</taxon>
        <taxon>Streptophyta</taxon>
        <taxon>Embryophyta</taxon>
        <taxon>Tracheophyta</taxon>
        <taxon>Spermatophyta</taxon>
        <taxon>Magnoliopsida</taxon>
        <taxon>Liliopsida</taxon>
        <taxon>Asparagales</taxon>
        <taxon>Orchidaceae</taxon>
        <taxon>Epidendroideae</taxon>
        <taxon>Malaxideae</taxon>
        <taxon>Dendrobiinae</taxon>
        <taxon>Dendrobium</taxon>
    </lineage>
</organism>
<dbReference type="PANTHER" id="PTHR48027">
    <property type="entry name" value="HETEROGENEOUS NUCLEAR RIBONUCLEOPROTEIN 87F-RELATED"/>
    <property type="match status" value="1"/>
</dbReference>
<dbReference type="SMART" id="SM00360">
    <property type="entry name" value="RRM"/>
    <property type="match status" value="2"/>
</dbReference>
<accession>A0AAV7H0R1</accession>
<dbReference type="SUPFAM" id="SSF54928">
    <property type="entry name" value="RNA-binding domain, RBD"/>
    <property type="match status" value="2"/>
</dbReference>
<keyword evidence="6" id="KW-1185">Reference proteome</keyword>
<dbReference type="InterPro" id="IPR035979">
    <property type="entry name" value="RBD_domain_sf"/>
</dbReference>
<evidence type="ECO:0000259" key="4">
    <source>
        <dbReference type="PROSITE" id="PS50102"/>
    </source>
</evidence>
<comment type="caution">
    <text evidence="5">The sequence shown here is derived from an EMBL/GenBank/DDBJ whole genome shotgun (WGS) entry which is preliminary data.</text>
</comment>
<sequence>MESEERKVAASNGSADNEGADHGEPSNIQSEDQHLRSLLTSLKKDQLVEILVVQGMRIPQVAEGIRGAARHTASHRKLMVHSFGEETTSETLGDAFSAYGEVEDAYVAVNTTTGKSRCFGFITFKSLESVKKALENPKTWVDGRLAYQHPAPEAEIANLDRDPRKLFVSRISSDITTEMFRRFFEKYGEIENGYVIYDESTRTSSGIGYVTFKTVKAANAAIADPDKILGGNRISVEIKRSRKGKTSSGGVCNLCSTRSHSPYAIAPQHYGLQSQVPHPHFSGYEPYGIPLAYQPPTGTYQPHFSGYEPHGIPLAYQPPTGTYQPHFSGYEPYGIPLAYQPPTGIYQPHFSGYEPYGIPLAYQPHFSG</sequence>
<dbReference type="InterPro" id="IPR052462">
    <property type="entry name" value="SLIRP/GR-RBP-like"/>
</dbReference>
<dbReference type="GO" id="GO:0003723">
    <property type="term" value="F:RNA binding"/>
    <property type="evidence" value="ECO:0007669"/>
    <property type="project" value="UniProtKB-UniRule"/>
</dbReference>
<gene>
    <name evidence="5" type="ORF">IEQ34_010052</name>
</gene>
<evidence type="ECO:0000256" key="2">
    <source>
        <dbReference type="PROSITE-ProRule" id="PRU00176"/>
    </source>
</evidence>
<feature type="region of interest" description="Disordered" evidence="3">
    <location>
        <begin position="1"/>
        <end position="32"/>
    </location>
</feature>
<evidence type="ECO:0000256" key="1">
    <source>
        <dbReference type="ARBA" id="ARBA00022884"/>
    </source>
</evidence>
<dbReference type="PROSITE" id="PS50102">
    <property type="entry name" value="RRM"/>
    <property type="match status" value="2"/>
</dbReference>
<dbReference type="AlphaFoldDB" id="A0AAV7H0R1"/>
<dbReference type="Proteomes" id="UP000775213">
    <property type="component" value="Unassembled WGS sequence"/>
</dbReference>
<dbReference type="Gene3D" id="3.30.70.330">
    <property type="match status" value="2"/>
</dbReference>
<evidence type="ECO:0000313" key="6">
    <source>
        <dbReference type="Proteomes" id="UP000775213"/>
    </source>
</evidence>
<feature type="domain" description="RRM" evidence="4">
    <location>
        <begin position="76"/>
        <end position="173"/>
    </location>
</feature>
<dbReference type="InterPro" id="IPR000504">
    <property type="entry name" value="RRM_dom"/>
</dbReference>
<name>A0AAV7H0R1_DENCH</name>
<keyword evidence="1 2" id="KW-0694">RNA-binding</keyword>
<feature type="domain" description="RRM" evidence="4">
    <location>
        <begin position="164"/>
        <end position="241"/>
    </location>
</feature>